<organism evidence="1 2">
    <name type="scientific">Micromonospora sonneratiae</name>
    <dbReference type="NCBI Taxonomy" id="1184706"/>
    <lineage>
        <taxon>Bacteria</taxon>
        <taxon>Bacillati</taxon>
        <taxon>Actinomycetota</taxon>
        <taxon>Actinomycetes</taxon>
        <taxon>Micromonosporales</taxon>
        <taxon>Micromonosporaceae</taxon>
        <taxon>Micromonospora</taxon>
    </lineage>
</organism>
<reference evidence="2" key="1">
    <citation type="journal article" date="2019" name="Int. J. Syst. Evol. Microbiol.">
        <title>The Global Catalogue of Microorganisms (GCM) 10K type strain sequencing project: providing services to taxonomists for standard genome sequencing and annotation.</title>
        <authorList>
            <consortium name="The Broad Institute Genomics Platform"/>
            <consortium name="The Broad Institute Genome Sequencing Center for Infectious Disease"/>
            <person name="Wu L."/>
            <person name="Ma J."/>
        </authorList>
    </citation>
    <scope>NUCLEOTIDE SEQUENCE [LARGE SCALE GENOMIC DNA]</scope>
    <source>
        <strain evidence="2">JCM 31037</strain>
    </source>
</reference>
<dbReference type="EMBL" id="JBHTMP010000034">
    <property type="protein sequence ID" value="MFD1323566.1"/>
    <property type="molecule type" value="Genomic_DNA"/>
</dbReference>
<keyword evidence="2" id="KW-1185">Reference proteome</keyword>
<evidence type="ECO:0000313" key="2">
    <source>
        <dbReference type="Proteomes" id="UP001597260"/>
    </source>
</evidence>
<protein>
    <recommendedName>
        <fullName evidence="3">Histidine kinase</fullName>
    </recommendedName>
</protein>
<feature type="non-terminal residue" evidence="1">
    <location>
        <position position="394"/>
    </location>
</feature>
<sequence>MAGGEPAPVGPFAVLARMADTSVGGAVGPEDPLGGYRPVLQELLGDLGRGCGVRYAALWLPAGPDRPSWAPAVVWRTGSGAPDLLLTDPVGDPDLLLTVPDVVATTDATDGGARYGVLVLAHRERIGPLPVPARTLGMAALCVGLLLRRARNRGEAVAAQERAGRAVRRVGVARLELATVQAVERDRLAAAVTATPDRQLRAILAEAGALEQALHAGSPDAAAIAATIRSELSGMIEQFRALVRGVYPQVLRGVGVRAALEELVGVLGVPVDFHGDLGRRESWEIESGLYQAAAPAVAALGLGGGAQPVRVELIRTSAALAIRAGRSGVEPARVAVALRDDARRLAALGGRLHVERASDIAGTVVDIRLPLRLDGDWSPPAQVGASPPHVPAAA</sequence>
<proteinExistence type="predicted"/>
<gene>
    <name evidence="1" type="ORF">ACFQ4H_20995</name>
</gene>
<dbReference type="RefSeq" id="WP_377572845.1">
    <property type="nucleotide sequence ID" value="NZ_JBHTMP010000034.1"/>
</dbReference>
<evidence type="ECO:0000313" key="1">
    <source>
        <dbReference type="EMBL" id="MFD1323566.1"/>
    </source>
</evidence>
<dbReference type="Proteomes" id="UP001597260">
    <property type="component" value="Unassembled WGS sequence"/>
</dbReference>
<comment type="caution">
    <text evidence="1">The sequence shown here is derived from an EMBL/GenBank/DDBJ whole genome shotgun (WGS) entry which is preliminary data.</text>
</comment>
<accession>A0ABW3YGQ6</accession>
<evidence type="ECO:0008006" key="3">
    <source>
        <dbReference type="Google" id="ProtNLM"/>
    </source>
</evidence>
<name>A0ABW3YGQ6_9ACTN</name>